<dbReference type="Proteomes" id="UP000659388">
    <property type="component" value="Unassembled WGS sequence"/>
</dbReference>
<proteinExistence type="predicted"/>
<dbReference type="InterPro" id="IPR016776">
    <property type="entry name" value="ApeP-like_dehydratase"/>
</dbReference>
<gene>
    <name evidence="1" type="ORF">JL102_11910</name>
</gene>
<dbReference type="RefSeq" id="WP_202244638.1">
    <property type="nucleotide sequence ID" value="NZ_JAESIY010000006.1"/>
</dbReference>
<evidence type="ECO:0000313" key="1">
    <source>
        <dbReference type="EMBL" id="MBL3656841.1"/>
    </source>
</evidence>
<evidence type="ECO:0000313" key="2">
    <source>
        <dbReference type="Proteomes" id="UP000659388"/>
    </source>
</evidence>
<dbReference type="InterPro" id="IPR029069">
    <property type="entry name" value="HotDog_dom_sf"/>
</dbReference>
<dbReference type="AlphaFoldDB" id="A0A937F5N8"/>
<dbReference type="Gene3D" id="3.10.129.10">
    <property type="entry name" value="Hotdog Thioesterase"/>
    <property type="match status" value="1"/>
</dbReference>
<accession>A0A937F5N8</accession>
<keyword evidence="2" id="KW-1185">Reference proteome</keyword>
<dbReference type="Pfam" id="PF22817">
    <property type="entry name" value="ApeP-like"/>
    <property type="match status" value="1"/>
</dbReference>
<protein>
    <recommendedName>
        <fullName evidence="3">3-hydroxyacyl-ACP dehydratase</fullName>
    </recommendedName>
</protein>
<evidence type="ECO:0008006" key="3">
    <source>
        <dbReference type="Google" id="ProtNLM"/>
    </source>
</evidence>
<comment type="caution">
    <text evidence="1">The sequence shown here is derived from an EMBL/GenBank/DDBJ whole genome shotgun (WGS) entry which is preliminary data.</text>
</comment>
<dbReference type="SUPFAM" id="SSF54637">
    <property type="entry name" value="Thioesterase/thiol ester dehydrase-isomerase"/>
    <property type="match status" value="1"/>
</dbReference>
<dbReference type="EMBL" id="JAESIY010000006">
    <property type="protein sequence ID" value="MBL3656841.1"/>
    <property type="molecule type" value="Genomic_DNA"/>
</dbReference>
<sequence>MIEITREKIASLSPQFQGDDILKFIPQRDPFVMVSAMYQYDANSVLSGLEITEDNILVKNGVFTEAGLTENMAQTAALFAGANAQQKGDEAPVGFIASIKGLQIERRPIVGQNLYTTIEIVNEVMNVQIANAHVFDENLKTWAKSEIRIFLQSTEL</sequence>
<name>A0A937F5N8_9BACT</name>
<reference evidence="1" key="1">
    <citation type="submission" date="2021-01" db="EMBL/GenBank/DDBJ databases">
        <title>Fulvivirga kasyanovii gen. nov., sp nov., a novel member of the phylum Bacteroidetes isolated from seawater in a mussel farm.</title>
        <authorList>
            <person name="Zhao L.-H."/>
            <person name="Wang Z.-J."/>
        </authorList>
    </citation>
    <scope>NUCLEOTIDE SEQUENCE</scope>
    <source>
        <strain evidence="1">2943</strain>
    </source>
</reference>
<organism evidence="1 2">
    <name type="scientific">Fulvivirga sediminis</name>
    <dbReference type="NCBI Taxonomy" id="2803949"/>
    <lineage>
        <taxon>Bacteria</taxon>
        <taxon>Pseudomonadati</taxon>
        <taxon>Bacteroidota</taxon>
        <taxon>Cytophagia</taxon>
        <taxon>Cytophagales</taxon>
        <taxon>Fulvivirgaceae</taxon>
        <taxon>Fulvivirga</taxon>
    </lineage>
</organism>